<dbReference type="Proteomes" id="UP001239111">
    <property type="component" value="Chromosome 1"/>
</dbReference>
<gene>
    <name evidence="1" type="ORF">QAD02_018647</name>
</gene>
<evidence type="ECO:0000313" key="2">
    <source>
        <dbReference type="Proteomes" id="UP001239111"/>
    </source>
</evidence>
<comment type="caution">
    <text evidence="1">The sequence shown here is derived from an EMBL/GenBank/DDBJ whole genome shotgun (WGS) entry which is preliminary data.</text>
</comment>
<evidence type="ECO:0000313" key="1">
    <source>
        <dbReference type="EMBL" id="KAJ8682855.1"/>
    </source>
</evidence>
<keyword evidence="2" id="KW-1185">Reference proteome</keyword>
<protein>
    <submittedName>
        <fullName evidence="1">Uncharacterized protein</fullName>
    </submittedName>
</protein>
<dbReference type="EMBL" id="CM056741">
    <property type="protein sequence ID" value="KAJ8682855.1"/>
    <property type="molecule type" value="Genomic_DNA"/>
</dbReference>
<accession>A0ACC2PGZ4</accession>
<proteinExistence type="predicted"/>
<sequence>MGGAFSSGQDNDELVDNLVDSGYIRSKKIEQVFRAVDRGDYFLSSHREDAYKDFAWKHGNIHLSAPCIYCEVMEELSLKPGLSFLNLGSGTGYLNTMAGLLLTQTGVNHGIELHEDCVKYAYDRLDEFKQKSLALDEFDFCEPVFVQGNCLNIVPGRRYDRVYCGATCPETHEALVKEFVKVGGILVMPYRDHLVKAKRVDENTWEQQTILPVSFANLVVPTTTDKVSCLPDCDPLSLQELCRGKIRRRLRHNVWHEHTDLETRKPICLERHRPRSPHRTLRQFVVPIFEDSDENAANEEEDVSNVHRNVRLLLNVDGPPGENLRTTLQFVRAVIHPNPSDEEIDDIDDDRASIDWPDDEGEDISLPSTEDNTHCDTNFSSSERERRDSESSSDSACDKSAPVEGNSGIDSCEGRPSMSTGLCAYSNMSESESSQDEEEQKSDQSKKEQEQPQQESANPPDEPMQSERSCQPEQVQPQPAQLQQIQSQLRQRQHSPRAHRRKQPASRKETADSGIVEDAACTGDEDDREVSASSDSELPSTCGTPVKHKRSSSAEPSPKCVLRSIEPAHTGHYVDTNAFSSYMKEKIHQLPLPYSLKIYMNYNRNL</sequence>
<reference evidence="1" key="1">
    <citation type="submission" date="2023-04" db="EMBL/GenBank/DDBJ databases">
        <title>A chromosome-level genome assembly of the parasitoid wasp Eretmocerus hayati.</title>
        <authorList>
            <person name="Zhong Y."/>
            <person name="Liu S."/>
            <person name="Liu Y."/>
        </authorList>
    </citation>
    <scope>NUCLEOTIDE SEQUENCE</scope>
    <source>
        <strain evidence="1">ZJU_SS_LIU_2023</strain>
    </source>
</reference>
<name>A0ACC2PGZ4_9HYME</name>
<organism evidence="1 2">
    <name type="scientific">Eretmocerus hayati</name>
    <dbReference type="NCBI Taxonomy" id="131215"/>
    <lineage>
        <taxon>Eukaryota</taxon>
        <taxon>Metazoa</taxon>
        <taxon>Ecdysozoa</taxon>
        <taxon>Arthropoda</taxon>
        <taxon>Hexapoda</taxon>
        <taxon>Insecta</taxon>
        <taxon>Pterygota</taxon>
        <taxon>Neoptera</taxon>
        <taxon>Endopterygota</taxon>
        <taxon>Hymenoptera</taxon>
        <taxon>Apocrita</taxon>
        <taxon>Proctotrupomorpha</taxon>
        <taxon>Chalcidoidea</taxon>
        <taxon>Aphelinidae</taxon>
        <taxon>Aphelininae</taxon>
        <taxon>Eretmocerus</taxon>
    </lineage>
</organism>